<dbReference type="InterPro" id="IPR018149">
    <property type="entry name" value="Lys-tRNA-synth_II_C"/>
</dbReference>
<reference evidence="16 17" key="1">
    <citation type="submission" date="2017-01" db="EMBL/GenBank/DDBJ databases">
        <authorList>
            <person name="Mah S.A."/>
            <person name="Swanson W.J."/>
            <person name="Moy G.W."/>
            <person name="Vacquier V.D."/>
        </authorList>
    </citation>
    <scope>NUCLEOTIDE SEQUENCE [LARGE SCALE GENOMIC DNA]</scope>
    <source>
        <strain evidence="16 17">DSM 22694</strain>
    </source>
</reference>
<evidence type="ECO:0000256" key="5">
    <source>
        <dbReference type="ARBA" id="ARBA00022598"/>
    </source>
</evidence>
<evidence type="ECO:0000259" key="15">
    <source>
        <dbReference type="PROSITE" id="PS50862"/>
    </source>
</evidence>
<evidence type="ECO:0000256" key="9">
    <source>
        <dbReference type="ARBA" id="ARBA00022842"/>
    </source>
</evidence>
<evidence type="ECO:0000256" key="6">
    <source>
        <dbReference type="ARBA" id="ARBA00022723"/>
    </source>
</evidence>
<dbReference type="SUPFAM" id="SSF55681">
    <property type="entry name" value="Class II aaRS and biotin synthetases"/>
    <property type="match status" value="1"/>
</dbReference>
<dbReference type="GO" id="GO:0000049">
    <property type="term" value="F:tRNA binding"/>
    <property type="evidence" value="ECO:0007669"/>
    <property type="project" value="TreeGrafter"/>
</dbReference>
<keyword evidence="17" id="KW-1185">Reference proteome</keyword>
<feature type="binding site" evidence="13">
    <location>
        <position position="429"/>
    </location>
    <ligand>
        <name>Mg(2+)</name>
        <dbReference type="ChEBI" id="CHEBI:18420"/>
        <label>1</label>
    </ligand>
</feature>
<dbReference type="GO" id="GO:0004824">
    <property type="term" value="F:lysine-tRNA ligase activity"/>
    <property type="evidence" value="ECO:0007669"/>
    <property type="project" value="UniProtKB-UniRule"/>
</dbReference>
<dbReference type="InterPro" id="IPR002313">
    <property type="entry name" value="Lys-tRNA-ligase_II"/>
</dbReference>
<dbReference type="Gene3D" id="2.40.50.140">
    <property type="entry name" value="Nucleic acid-binding proteins"/>
    <property type="match status" value="1"/>
</dbReference>
<dbReference type="InterPro" id="IPR004365">
    <property type="entry name" value="NA-bd_OB_tRNA"/>
</dbReference>
<comment type="subunit">
    <text evidence="3 13">Homodimer.</text>
</comment>
<evidence type="ECO:0000256" key="8">
    <source>
        <dbReference type="ARBA" id="ARBA00022840"/>
    </source>
</evidence>
<keyword evidence="6 13" id="KW-0479">Metal-binding</keyword>
<dbReference type="KEGG" id="rsb:RS694_06285"/>
<dbReference type="GO" id="GO:0000287">
    <property type="term" value="F:magnesium ion binding"/>
    <property type="evidence" value="ECO:0007669"/>
    <property type="project" value="UniProtKB-UniRule"/>
</dbReference>
<dbReference type="EMBL" id="CP019239">
    <property type="protein sequence ID" value="APW42178.1"/>
    <property type="molecule type" value="Genomic_DNA"/>
</dbReference>
<gene>
    <name evidence="13" type="primary">lysS</name>
    <name evidence="16" type="ORF">RS694_06285</name>
</gene>
<keyword evidence="9 13" id="KW-0460">Magnesium</keyword>
<dbReference type="Pfam" id="PF01336">
    <property type="entry name" value="tRNA_anti-codon"/>
    <property type="match status" value="1"/>
</dbReference>
<dbReference type="NCBIfam" id="NF001756">
    <property type="entry name" value="PRK00484.1"/>
    <property type="match status" value="1"/>
</dbReference>
<dbReference type="PRINTS" id="PR00982">
    <property type="entry name" value="TRNASYNTHLYS"/>
</dbReference>
<dbReference type="GO" id="GO:0042803">
    <property type="term" value="F:protein homodimerization activity"/>
    <property type="evidence" value="ECO:0007669"/>
    <property type="project" value="UniProtKB-ARBA"/>
</dbReference>
<dbReference type="CDD" id="cd00775">
    <property type="entry name" value="LysRS_core"/>
    <property type="match status" value="1"/>
</dbReference>
<keyword evidence="10 13" id="KW-0648">Protein biosynthesis</keyword>
<dbReference type="InterPro" id="IPR006195">
    <property type="entry name" value="aa-tRNA-synth_II"/>
</dbReference>
<dbReference type="InterPro" id="IPR012340">
    <property type="entry name" value="NA-bd_OB-fold"/>
</dbReference>
<feature type="domain" description="Aminoacyl-transfer RNA synthetases class-II family profile" evidence="15">
    <location>
        <begin position="196"/>
        <end position="513"/>
    </location>
</feature>
<keyword evidence="8 13" id="KW-0067">ATP-binding</keyword>
<keyword evidence="7 13" id="KW-0547">Nucleotide-binding</keyword>
<dbReference type="PROSITE" id="PS50862">
    <property type="entry name" value="AA_TRNA_LIGASE_II"/>
    <property type="match status" value="1"/>
</dbReference>
<evidence type="ECO:0000313" key="16">
    <source>
        <dbReference type="EMBL" id="APW42178.1"/>
    </source>
</evidence>
<comment type="subcellular location">
    <subcellularLocation>
        <location evidence="1 13">Cytoplasm</location>
    </subcellularLocation>
</comment>
<dbReference type="CDD" id="cd04322">
    <property type="entry name" value="LysRS_N"/>
    <property type="match status" value="1"/>
</dbReference>
<evidence type="ECO:0000256" key="14">
    <source>
        <dbReference type="RuleBase" id="RU000336"/>
    </source>
</evidence>
<dbReference type="Gene3D" id="3.30.930.10">
    <property type="entry name" value="Bira Bifunctional Protein, Domain 2"/>
    <property type="match status" value="1"/>
</dbReference>
<dbReference type="PANTHER" id="PTHR42918">
    <property type="entry name" value="LYSYL-TRNA SYNTHETASE"/>
    <property type="match status" value="1"/>
</dbReference>
<proteinExistence type="inferred from homology"/>
<evidence type="ECO:0000256" key="10">
    <source>
        <dbReference type="ARBA" id="ARBA00022917"/>
    </source>
</evidence>
<dbReference type="NCBIfam" id="TIGR00499">
    <property type="entry name" value="lysS_bact"/>
    <property type="match status" value="1"/>
</dbReference>
<evidence type="ECO:0000256" key="11">
    <source>
        <dbReference type="ARBA" id="ARBA00023146"/>
    </source>
</evidence>
<keyword evidence="11 13" id="KW-0030">Aminoacyl-tRNA synthetase</keyword>
<comment type="similarity">
    <text evidence="2 13">Belongs to the class-II aminoacyl-tRNA synthetase family.</text>
</comment>
<dbReference type="FunFam" id="2.40.50.140:FF:000024">
    <property type="entry name" value="Lysine--tRNA ligase"/>
    <property type="match status" value="1"/>
</dbReference>
<dbReference type="STRING" id="1484693.RS694_06285"/>
<evidence type="ECO:0000256" key="7">
    <source>
        <dbReference type="ARBA" id="ARBA00022741"/>
    </source>
</evidence>
<dbReference type="SUPFAM" id="SSF50249">
    <property type="entry name" value="Nucleic acid-binding proteins"/>
    <property type="match status" value="1"/>
</dbReference>
<evidence type="ECO:0000256" key="13">
    <source>
        <dbReference type="HAMAP-Rule" id="MF_00252"/>
    </source>
</evidence>
<protein>
    <recommendedName>
        <fullName evidence="13">Lysine--tRNA ligase</fullName>
        <ecNumber evidence="13">6.1.1.6</ecNumber>
    </recommendedName>
    <alternativeName>
        <fullName evidence="13">Lysyl-tRNA synthetase</fullName>
        <shortName evidence="13">LysRS</shortName>
    </alternativeName>
</protein>
<dbReference type="FunFam" id="3.30.930.10:FF:000001">
    <property type="entry name" value="Lysine--tRNA ligase"/>
    <property type="match status" value="1"/>
</dbReference>
<dbReference type="GO" id="GO:0005829">
    <property type="term" value="C:cytosol"/>
    <property type="evidence" value="ECO:0007669"/>
    <property type="project" value="TreeGrafter"/>
</dbReference>
<dbReference type="GO" id="GO:0005524">
    <property type="term" value="F:ATP binding"/>
    <property type="evidence" value="ECO:0007669"/>
    <property type="project" value="UniProtKB-UniRule"/>
</dbReference>
<evidence type="ECO:0000256" key="3">
    <source>
        <dbReference type="ARBA" id="ARBA00011738"/>
    </source>
</evidence>
<dbReference type="InterPro" id="IPR044136">
    <property type="entry name" value="Lys-tRNA-ligase_II_N"/>
</dbReference>
<evidence type="ECO:0000256" key="1">
    <source>
        <dbReference type="ARBA" id="ARBA00004496"/>
    </source>
</evidence>
<feature type="binding site" evidence="13">
    <location>
        <position position="436"/>
    </location>
    <ligand>
        <name>Mg(2+)</name>
        <dbReference type="ChEBI" id="CHEBI:18420"/>
        <label>1</label>
    </ligand>
</feature>
<dbReference type="HAMAP" id="MF_00252">
    <property type="entry name" value="Lys_tRNA_synth_class2"/>
    <property type="match status" value="1"/>
</dbReference>
<feature type="binding site" evidence="13">
    <location>
        <position position="436"/>
    </location>
    <ligand>
        <name>Mg(2+)</name>
        <dbReference type="ChEBI" id="CHEBI:18420"/>
        <label>2</label>
    </ligand>
</feature>
<dbReference type="AlphaFoldDB" id="A0A1P8K853"/>
<accession>A0A1P8K853</accession>
<dbReference type="Proteomes" id="UP000186110">
    <property type="component" value="Chromosome"/>
</dbReference>
<sequence length="519" mass="58678">MSDLQATAATSAPVVQDENQLILERREKLKTIRQQQVDGKGVAFPNDYKPSHKAAALFADFEAKTTEELAALNVQVKVAGRMMLKRVMGKASFCTLQDSSLGATGGRIQIYVKGEDVGEELYAAFKHWDLGDIVAAEGTVFKTRTGELSIHATSVRLLTKSLRPMPDKFHGMADQETKYRQRYVDLMTDVEARKRFMARSKAVSALREFMVGHDFLEVETPMLHPIPGGANAKPFKTHHNALDQEMFLRIAPELYLKRLIVGGFDRVFEINRSYRNEGISVRHNPEFTMMEFYAAYWNYQDLMDYTESLIRDAAMKATGSLQLTYADKPVDLEQPFERLTIVEAIRKYTEAGDNVENAEWLTNALKKLGLNEAKNKLAGRTLASLQVLYFEETVEEKLWNPTFIMEHPTEISPLARANDDRPEVTERFELYITGREFGNGFSELNDAEDQAARFQAQVNAKDSGDDEAMHFDHDFVRALEYGMPPTGGCGIGIDRLMMLLTDSASIRDVILFPALRREV</sequence>
<evidence type="ECO:0000256" key="4">
    <source>
        <dbReference type="ARBA" id="ARBA00022490"/>
    </source>
</evidence>
<evidence type="ECO:0000256" key="2">
    <source>
        <dbReference type="ARBA" id="ARBA00008226"/>
    </source>
</evidence>
<organism evidence="16 17">
    <name type="scientific">Rhodoferax saidenbachensis</name>
    <dbReference type="NCBI Taxonomy" id="1484693"/>
    <lineage>
        <taxon>Bacteria</taxon>
        <taxon>Pseudomonadati</taxon>
        <taxon>Pseudomonadota</taxon>
        <taxon>Betaproteobacteria</taxon>
        <taxon>Burkholderiales</taxon>
        <taxon>Comamonadaceae</taxon>
        <taxon>Rhodoferax</taxon>
    </lineage>
</organism>
<dbReference type="PANTHER" id="PTHR42918:SF15">
    <property type="entry name" value="LYSINE--TRNA LIGASE, CHLOROPLASTIC_MITOCHONDRIAL"/>
    <property type="match status" value="1"/>
</dbReference>
<dbReference type="Pfam" id="PF00152">
    <property type="entry name" value="tRNA-synt_2"/>
    <property type="match status" value="1"/>
</dbReference>
<dbReference type="InterPro" id="IPR045864">
    <property type="entry name" value="aa-tRNA-synth_II/BPL/LPL"/>
</dbReference>
<comment type="catalytic activity">
    <reaction evidence="12 13 14">
        <text>tRNA(Lys) + L-lysine + ATP = L-lysyl-tRNA(Lys) + AMP + diphosphate</text>
        <dbReference type="Rhea" id="RHEA:20792"/>
        <dbReference type="Rhea" id="RHEA-COMP:9696"/>
        <dbReference type="Rhea" id="RHEA-COMP:9697"/>
        <dbReference type="ChEBI" id="CHEBI:30616"/>
        <dbReference type="ChEBI" id="CHEBI:32551"/>
        <dbReference type="ChEBI" id="CHEBI:33019"/>
        <dbReference type="ChEBI" id="CHEBI:78442"/>
        <dbReference type="ChEBI" id="CHEBI:78529"/>
        <dbReference type="ChEBI" id="CHEBI:456215"/>
        <dbReference type="EC" id="6.1.1.6"/>
    </reaction>
</comment>
<evidence type="ECO:0000256" key="12">
    <source>
        <dbReference type="ARBA" id="ARBA00048573"/>
    </source>
</evidence>
<dbReference type="GO" id="GO:0006430">
    <property type="term" value="P:lysyl-tRNA aminoacylation"/>
    <property type="evidence" value="ECO:0007669"/>
    <property type="project" value="UniProtKB-UniRule"/>
</dbReference>
<name>A0A1P8K853_9BURK</name>
<dbReference type="InterPro" id="IPR004364">
    <property type="entry name" value="Aa-tRNA-synt_II"/>
</dbReference>
<comment type="cofactor">
    <cofactor evidence="13 14">
        <name>Mg(2+)</name>
        <dbReference type="ChEBI" id="CHEBI:18420"/>
    </cofactor>
    <text evidence="13 14">Binds 3 Mg(2+) ions per subunit.</text>
</comment>
<evidence type="ECO:0000313" key="17">
    <source>
        <dbReference type="Proteomes" id="UP000186110"/>
    </source>
</evidence>
<dbReference type="eggNOG" id="COG1190">
    <property type="taxonomic scope" value="Bacteria"/>
</dbReference>
<keyword evidence="5 13" id="KW-0436">Ligase</keyword>
<keyword evidence="4 13" id="KW-0963">Cytoplasm</keyword>
<dbReference type="RefSeq" id="WP_029706855.1">
    <property type="nucleotide sequence ID" value="NZ_CP019239.1"/>
</dbReference>
<dbReference type="EC" id="6.1.1.6" evidence="13"/>